<dbReference type="FunFam" id="3.40.50.1460:FF:000021">
    <property type="entry name" value="GPI-anchor transamidase"/>
    <property type="match status" value="1"/>
</dbReference>
<keyword evidence="9 18" id="KW-1133">Transmembrane helix</keyword>
<evidence type="ECO:0000256" key="2">
    <source>
        <dbReference type="ARBA" id="ARBA00004687"/>
    </source>
</evidence>
<evidence type="ECO:0000256" key="18">
    <source>
        <dbReference type="SAM" id="Phobius"/>
    </source>
</evidence>
<keyword evidence="5" id="KW-0337">GPI-anchor biosynthesis</keyword>
<keyword evidence="11" id="KW-0443">Lipid metabolism</keyword>
<dbReference type="EMBL" id="GG738850">
    <property type="protein sequence ID" value="EFC48607.1"/>
    <property type="molecule type" value="Genomic_DNA"/>
</dbReference>
<dbReference type="InParanoid" id="D2V3B0"/>
<feature type="active site" description="Nucleophile" evidence="16">
    <location>
        <position position="851"/>
    </location>
</feature>
<dbReference type="GO" id="GO:0006506">
    <property type="term" value="P:GPI anchor biosynthetic process"/>
    <property type="evidence" value="ECO:0007669"/>
    <property type="project" value="UniProtKB-UniPathway"/>
</dbReference>
<evidence type="ECO:0000256" key="5">
    <source>
        <dbReference type="ARBA" id="ARBA00022502"/>
    </source>
</evidence>
<dbReference type="RefSeq" id="XP_002681351.1">
    <property type="nucleotide sequence ID" value="XM_002681305.1"/>
</dbReference>
<dbReference type="GO" id="GO:0042765">
    <property type="term" value="C:GPI-anchor transamidase complex"/>
    <property type="evidence" value="ECO:0007669"/>
    <property type="project" value="InterPro"/>
</dbReference>
<dbReference type="GO" id="GO:0052650">
    <property type="term" value="F:all-trans-retinol dehydrogenase (NADP+) activity"/>
    <property type="evidence" value="ECO:0007669"/>
    <property type="project" value="UniProtKB-ARBA"/>
</dbReference>
<evidence type="ECO:0000313" key="19">
    <source>
        <dbReference type="EMBL" id="EFC48607.1"/>
    </source>
</evidence>
<dbReference type="InterPro" id="IPR036291">
    <property type="entry name" value="NAD(P)-bd_dom_sf"/>
</dbReference>
<dbReference type="PANTHER" id="PTHR48067:SF1">
    <property type="entry name" value="GPI-ANCHOR TRANSAMIDASE"/>
    <property type="match status" value="1"/>
</dbReference>
<comment type="similarity">
    <text evidence="4">Belongs to the peptidase C13 family.</text>
</comment>
<sequence length="1029" mass="119173">MFTISTIIFLTIVYNIYWHYYRKELSLKGKTALITGGSRGIGRLCAEKLLENEQVKCVIIWDVDEKSLAECQQTLSDKYGKDRIVTRQVDITNREKVYEERDLIFQNHASVDILLNNAGIVNGKKLLDTPDDAIERVFKVNTVSHCYTVKAFLPKMIETKRESHIVTIASAAGICATSGLSDYSASKFGAFGFNEALRMELKYQKLDHIHTTCVCPFYIKTDLFAGIKDVIPYVFPVLDPNWVAQRIIKALKKNEEVVILPETLRLVFLFRFLLPVSICDKLIQLMGISSSMETFTVPQCIEGSKYERNALLFNLVFVVDITKLKPHYPPEAFKPIASKLSYYLRNLELESEYLFKQESKQNLQYILEKIYVDLSTKQECSIYIDSAHSLHLKLIPYLQKPPIVHAHDVPIPIRNLHALIFQQKDVWDITFSQIIPHIDGVSFVKQIAIQSNVHVEFVKKSLQHLFNMYALKNKKVVMQLFSRRDLEEEMIHYICPGIDKGNMPDSSQILHHILQIYCKFKPGLRLQEIVEKHHHLCQYINPKCLITYGLLKGFIKRVHEYPFLLKDEPPTFVPSNDELTSSQSSENLDQSGSPMSGSFESSPSKTFTVITKQKKLNPNFHIVNRETLRPYITGKYCIDEICCELEITRTELMKSLEQFENTDFSNPKLQQVLEKFFSKSSDGNVKHSNNWVVLLNTSRFWFNYRHIANTLSFYHIVKNLGIPDSQILLMLADDVACNPRNRYPGEVFNNRNRQKNIYGENVEVDYRGYEVTVEQFLRVLTGRHHDSVPRSKRLMSDEHSNVLIFMTGHGGDEFFKFQDQEEINSADIADAVQQMAERKRFKELLMIVDTCQAGSLFDKLYTPNVLAVGSSLRGQNSYSHHSDPDIGVAVIDRFTYYTLEFFENRNFRQNPPSIEKWFRTYTSENLISTPNMRRDLFERNTNSVPLTDFFGSDIKIEFQEDLFKRENMTRFNKYTPKHSNNDYNQQFSNEKLTENENAVEITFQKSVSFLDIKVISIVAIGLLIFLIFK</sequence>
<keyword evidence="20" id="KW-1185">Reference proteome</keyword>
<dbReference type="eggNOG" id="KOG1201">
    <property type="taxonomic scope" value="Eukaryota"/>
</dbReference>
<evidence type="ECO:0000256" key="8">
    <source>
        <dbReference type="ARBA" id="ARBA00022857"/>
    </source>
</evidence>
<dbReference type="UniPathway" id="UPA00196"/>
<organism evidence="20">
    <name type="scientific">Naegleria gruberi</name>
    <name type="common">Amoeba</name>
    <dbReference type="NCBI Taxonomy" id="5762"/>
    <lineage>
        <taxon>Eukaryota</taxon>
        <taxon>Discoba</taxon>
        <taxon>Heterolobosea</taxon>
        <taxon>Tetramitia</taxon>
        <taxon>Eutetramitia</taxon>
        <taxon>Vahlkampfiidae</taxon>
        <taxon>Naegleria</taxon>
    </lineage>
</organism>
<dbReference type="OrthoDB" id="192611at2759"/>
<evidence type="ECO:0000256" key="4">
    <source>
        <dbReference type="ARBA" id="ARBA00009941"/>
    </source>
</evidence>
<name>D2V3B0_NAEGR</name>
<protein>
    <recommendedName>
        <fullName evidence="14">Short-chain dehydrogenase/reductase 3</fullName>
    </recommendedName>
    <alternativeName>
        <fullName evidence="15">Retinal short-chain dehydrogenase/reductase 1</fullName>
    </alternativeName>
</protein>
<feature type="region of interest" description="Disordered" evidence="17">
    <location>
        <begin position="575"/>
        <end position="603"/>
    </location>
</feature>
<evidence type="ECO:0000256" key="11">
    <source>
        <dbReference type="ARBA" id="ARBA00023098"/>
    </source>
</evidence>
<evidence type="ECO:0000313" key="20">
    <source>
        <dbReference type="Proteomes" id="UP000006671"/>
    </source>
</evidence>
<dbReference type="InterPro" id="IPR009348">
    <property type="entry name" value="NPR2-like"/>
</dbReference>
<dbReference type="eggNOG" id="KOG1349">
    <property type="taxonomic scope" value="Eukaryota"/>
</dbReference>
<dbReference type="SUPFAM" id="SSF51735">
    <property type="entry name" value="NAD(P)-binding Rossmann-fold domains"/>
    <property type="match status" value="1"/>
</dbReference>
<dbReference type="GO" id="GO:0016255">
    <property type="term" value="P:attachment of GPI anchor to protein"/>
    <property type="evidence" value="ECO:0007669"/>
    <property type="project" value="InterPro"/>
</dbReference>
<comment type="function">
    <text evidence="13">Catalyzes the reduction of all-trans-retinal to all-trans-retinol in the presence of NADPH.</text>
</comment>
<dbReference type="PIRSF" id="PIRSF500138">
    <property type="entry name" value="GPI8"/>
    <property type="match status" value="1"/>
</dbReference>
<evidence type="ECO:0000256" key="1">
    <source>
        <dbReference type="ARBA" id="ARBA00004141"/>
    </source>
</evidence>
<proteinExistence type="inferred from homology"/>
<dbReference type="InterPro" id="IPR002347">
    <property type="entry name" value="SDR_fam"/>
</dbReference>
<dbReference type="Gene3D" id="3.40.50.1460">
    <property type="match status" value="1"/>
</dbReference>
<dbReference type="eggNOG" id="KOG3789">
    <property type="taxonomic scope" value="Eukaryota"/>
</dbReference>
<evidence type="ECO:0000256" key="16">
    <source>
        <dbReference type="PIRSR" id="PIRSR019663-1"/>
    </source>
</evidence>
<dbReference type="InterPro" id="IPR020904">
    <property type="entry name" value="Sc_DH/Rdtase_CS"/>
</dbReference>
<dbReference type="STRING" id="5762.D2V3B0"/>
<dbReference type="Pfam" id="PF01650">
    <property type="entry name" value="Peptidase_C13"/>
    <property type="match status" value="1"/>
</dbReference>
<dbReference type="Proteomes" id="UP000006671">
    <property type="component" value="Unassembled WGS sequence"/>
</dbReference>
<dbReference type="GO" id="GO:0006508">
    <property type="term" value="P:proteolysis"/>
    <property type="evidence" value="ECO:0007669"/>
    <property type="project" value="InterPro"/>
</dbReference>
<dbReference type="VEuPathDB" id="AmoebaDB:NAEGRDRAFT_78389"/>
<reference evidence="19 20" key="1">
    <citation type="journal article" date="2010" name="Cell">
        <title>The genome of Naegleria gruberi illuminates early eukaryotic versatility.</title>
        <authorList>
            <person name="Fritz-Laylin L.K."/>
            <person name="Prochnik S.E."/>
            <person name="Ginger M.L."/>
            <person name="Dacks J.B."/>
            <person name="Carpenter M.L."/>
            <person name="Field M.C."/>
            <person name="Kuo A."/>
            <person name="Paredez A."/>
            <person name="Chapman J."/>
            <person name="Pham J."/>
            <person name="Shu S."/>
            <person name="Neupane R."/>
            <person name="Cipriano M."/>
            <person name="Mancuso J."/>
            <person name="Tu H."/>
            <person name="Salamov A."/>
            <person name="Lindquist E."/>
            <person name="Shapiro H."/>
            <person name="Lucas S."/>
            <person name="Grigoriev I.V."/>
            <person name="Cande W.Z."/>
            <person name="Fulton C."/>
            <person name="Rokhsar D.S."/>
            <person name="Dawson S.C."/>
        </authorList>
    </citation>
    <scope>NUCLEOTIDE SEQUENCE [LARGE SCALE GENOMIC DNA]</scope>
    <source>
        <strain evidence="19 20">NEG-M</strain>
    </source>
</reference>
<keyword evidence="7" id="KW-0732">Signal</keyword>
<evidence type="ECO:0000256" key="14">
    <source>
        <dbReference type="ARBA" id="ARBA00068717"/>
    </source>
</evidence>
<keyword evidence="12 18" id="KW-0472">Membrane</keyword>
<feature type="active site" evidence="16">
    <location>
        <position position="809"/>
    </location>
</feature>
<accession>D2V3B0</accession>
<dbReference type="KEGG" id="ngr:NAEGRDRAFT_78389"/>
<keyword evidence="8" id="KW-0521">NADP</keyword>
<evidence type="ECO:0000256" key="10">
    <source>
        <dbReference type="ARBA" id="ARBA00023002"/>
    </source>
</evidence>
<feature type="transmembrane region" description="Helical" evidence="18">
    <location>
        <begin position="1007"/>
        <end position="1028"/>
    </location>
</feature>
<dbReference type="CDD" id="cd05339">
    <property type="entry name" value="17beta-HSDXI-like_SDR_c"/>
    <property type="match status" value="1"/>
</dbReference>
<dbReference type="InterPro" id="IPR028361">
    <property type="entry name" value="GPI_transamidase"/>
</dbReference>
<feature type="compositionally biased region" description="Polar residues" evidence="17">
    <location>
        <begin position="575"/>
        <end position="590"/>
    </location>
</feature>
<keyword evidence="10" id="KW-0560">Oxidoreductase</keyword>
<evidence type="ECO:0000256" key="7">
    <source>
        <dbReference type="ARBA" id="ARBA00022729"/>
    </source>
</evidence>
<evidence type="ECO:0000256" key="6">
    <source>
        <dbReference type="ARBA" id="ARBA00022692"/>
    </source>
</evidence>
<evidence type="ECO:0000256" key="9">
    <source>
        <dbReference type="ARBA" id="ARBA00022989"/>
    </source>
</evidence>
<feature type="compositionally biased region" description="Low complexity" evidence="17">
    <location>
        <begin position="591"/>
        <end position="603"/>
    </location>
</feature>
<comment type="similarity">
    <text evidence="3">Belongs to the short-chain dehydrogenases/reductases (SDR) family.</text>
</comment>
<evidence type="ECO:0000256" key="12">
    <source>
        <dbReference type="ARBA" id="ARBA00023136"/>
    </source>
</evidence>
<evidence type="ECO:0000256" key="17">
    <source>
        <dbReference type="SAM" id="MobiDB-lite"/>
    </source>
</evidence>
<comment type="subcellular location">
    <subcellularLocation>
        <location evidence="1">Membrane</location>
        <topology evidence="1">Multi-pass membrane protein</topology>
    </subcellularLocation>
</comment>
<dbReference type="Gene3D" id="3.40.50.720">
    <property type="entry name" value="NAD(P)-binding Rossmann-like Domain"/>
    <property type="match status" value="1"/>
</dbReference>
<keyword evidence="6 18" id="KW-0812">Transmembrane</keyword>
<dbReference type="PROSITE" id="PS00061">
    <property type="entry name" value="ADH_SHORT"/>
    <property type="match status" value="1"/>
</dbReference>
<dbReference type="GeneID" id="8861782"/>
<gene>
    <name evidence="19" type="ORF">NAEGRDRAFT_78389</name>
</gene>
<dbReference type="PANTHER" id="PTHR48067">
    <property type="entry name" value="GPI-ANCHOR TRANSAMIDASE"/>
    <property type="match status" value="1"/>
</dbReference>
<dbReference type="InterPro" id="IPR001096">
    <property type="entry name" value="Peptidase_C13"/>
</dbReference>
<dbReference type="Pfam" id="PF00106">
    <property type="entry name" value="adh_short"/>
    <property type="match status" value="1"/>
</dbReference>
<evidence type="ECO:0000256" key="15">
    <source>
        <dbReference type="ARBA" id="ARBA00082544"/>
    </source>
</evidence>
<evidence type="ECO:0000256" key="3">
    <source>
        <dbReference type="ARBA" id="ARBA00006484"/>
    </source>
</evidence>
<dbReference type="PRINTS" id="PR00776">
    <property type="entry name" value="HEMOGLOBNASE"/>
</dbReference>
<comment type="pathway">
    <text evidence="2">Glycolipid biosynthesis; glycosylphosphatidylinositol-anchor biosynthesis.</text>
</comment>
<dbReference type="Pfam" id="PF06218">
    <property type="entry name" value="NPR2"/>
    <property type="match status" value="2"/>
</dbReference>
<dbReference type="PIRSF" id="PIRSF019663">
    <property type="entry name" value="Legumain"/>
    <property type="match status" value="1"/>
</dbReference>
<evidence type="ECO:0000256" key="13">
    <source>
        <dbReference type="ARBA" id="ARBA00059620"/>
    </source>
</evidence>
<dbReference type="FunFam" id="3.40.50.720:FF:000131">
    <property type="entry name" value="Short-chain dehydrogenase/reductase 3"/>
    <property type="match status" value="1"/>
</dbReference>
<dbReference type="AlphaFoldDB" id="D2V3B0"/>
<dbReference type="GO" id="GO:0003923">
    <property type="term" value="F:GPI-anchor transamidase activity"/>
    <property type="evidence" value="ECO:0007669"/>
    <property type="project" value="InterPro"/>
</dbReference>